<organism evidence="2 3">
    <name type="scientific">Armillaria novae-zelandiae</name>
    <dbReference type="NCBI Taxonomy" id="153914"/>
    <lineage>
        <taxon>Eukaryota</taxon>
        <taxon>Fungi</taxon>
        <taxon>Dikarya</taxon>
        <taxon>Basidiomycota</taxon>
        <taxon>Agaricomycotina</taxon>
        <taxon>Agaricomycetes</taxon>
        <taxon>Agaricomycetidae</taxon>
        <taxon>Agaricales</taxon>
        <taxon>Marasmiineae</taxon>
        <taxon>Physalacriaceae</taxon>
        <taxon>Armillaria</taxon>
    </lineage>
</organism>
<proteinExistence type="predicted"/>
<feature type="transmembrane region" description="Helical" evidence="1">
    <location>
        <begin position="314"/>
        <end position="335"/>
    </location>
</feature>
<evidence type="ECO:0000256" key="1">
    <source>
        <dbReference type="SAM" id="Phobius"/>
    </source>
</evidence>
<reference evidence="2" key="1">
    <citation type="submission" date="2023-06" db="EMBL/GenBank/DDBJ databases">
        <authorList>
            <consortium name="Lawrence Berkeley National Laboratory"/>
            <person name="Ahrendt S."/>
            <person name="Sahu N."/>
            <person name="Indic B."/>
            <person name="Wong-Bajracharya J."/>
            <person name="Merenyi Z."/>
            <person name="Ke H.-M."/>
            <person name="Monk M."/>
            <person name="Kocsube S."/>
            <person name="Drula E."/>
            <person name="Lipzen A."/>
            <person name="Balint B."/>
            <person name="Henrissat B."/>
            <person name="Andreopoulos B."/>
            <person name="Martin F.M."/>
            <person name="Harder C.B."/>
            <person name="Rigling D."/>
            <person name="Ford K.L."/>
            <person name="Foster G.D."/>
            <person name="Pangilinan J."/>
            <person name="Papanicolaou A."/>
            <person name="Barry K."/>
            <person name="LaButti K."/>
            <person name="Viragh M."/>
            <person name="Koriabine M."/>
            <person name="Yan M."/>
            <person name="Riley R."/>
            <person name="Champramary S."/>
            <person name="Plett K.L."/>
            <person name="Tsai I.J."/>
            <person name="Slot J."/>
            <person name="Sipos G."/>
            <person name="Plett J."/>
            <person name="Nagy L.G."/>
            <person name="Grigoriev I.V."/>
        </authorList>
    </citation>
    <scope>NUCLEOTIDE SEQUENCE</scope>
    <source>
        <strain evidence="2">ICMP 16352</strain>
    </source>
</reference>
<keyword evidence="1" id="KW-1133">Transmembrane helix</keyword>
<dbReference type="AlphaFoldDB" id="A0AA39NJ35"/>
<evidence type="ECO:0000313" key="3">
    <source>
        <dbReference type="Proteomes" id="UP001175227"/>
    </source>
</evidence>
<keyword evidence="3" id="KW-1185">Reference proteome</keyword>
<comment type="caution">
    <text evidence="2">The sequence shown here is derived from an EMBL/GenBank/DDBJ whole genome shotgun (WGS) entry which is preliminary data.</text>
</comment>
<gene>
    <name evidence="2" type="ORF">IW261DRAFT_1598370</name>
</gene>
<accession>A0AA39NJ35</accession>
<dbReference type="EMBL" id="JAUEPR010000083">
    <property type="protein sequence ID" value="KAK0466555.1"/>
    <property type="molecule type" value="Genomic_DNA"/>
</dbReference>
<keyword evidence="1" id="KW-0812">Transmembrane</keyword>
<protein>
    <submittedName>
        <fullName evidence="2">Uncharacterized protein</fullName>
    </submittedName>
</protein>
<evidence type="ECO:0000313" key="2">
    <source>
        <dbReference type="EMBL" id="KAK0466555.1"/>
    </source>
</evidence>
<feature type="transmembrane region" description="Helical" evidence="1">
    <location>
        <begin position="279"/>
        <end position="302"/>
    </location>
</feature>
<keyword evidence="1" id="KW-0472">Membrane</keyword>
<sequence>MIYEDYFSGIPMIVNSAAAETFFVPKEIPAVHAPWDDEQISAEQRITDNLPNSYLPGSKIPVRRYTNDGDASYYSSYNKADTVAMFDSADTASFHGTANTSFGPSPHYSGIYIPEMATPKGFQSQDFALIVPSYRASTSTPLRQGALLYSALQSVPWDAAGDCGAMHNATSYATSSRDSPTVCRPRSCPPGYEKKQFTHKMAHEISQRHSIPYQDMYYYASVDQSYHRCPIADCLSGEETFRGDAIKAHLEYYHPNILTTKNIVCRRGGLMSCISGRNILMLIRCVPSAVVGIGGLIIFAGILRNARNSDHVAYTYRSIFLPHFSVICFVINLSFI</sequence>
<name>A0AA39NJ35_9AGAR</name>
<feature type="non-terminal residue" evidence="2">
    <location>
        <position position="1"/>
    </location>
</feature>
<dbReference type="Proteomes" id="UP001175227">
    <property type="component" value="Unassembled WGS sequence"/>
</dbReference>